<keyword evidence="4" id="KW-0233">DNA recombination</keyword>
<dbReference type="GO" id="GO:0003677">
    <property type="term" value="F:DNA binding"/>
    <property type="evidence" value="ECO:0007669"/>
    <property type="project" value="UniProtKB-KW"/>
</dbReference>
<dbReference type="InterPro" id="IPR011010">
    <property type="entry name" value="DNA_brk_join_enz"/>
</dbReference>
<dbReference type="PANTHER" id="PTHR30629">
    <property type="entry name" value="PROPHAGE INTEGRASE"/>
    <property type="match status" value="1"/>
</dbReference>
<evidence type="ECO:0000256" key="2">
    <source>
        <dbReference type="ARBA" id="ARBA00022908"/>
    </source>
</evidence>
<dbReference type="PANTHER" id="PTHR30629:SF9">
    <property type="entry name" value="PROTEIN INTB-RELATED"/>
    <property type="match status" value="1"/>
</dbReference>
<dbReference type="EMBL" id="PIQF01000001">
    <property type="protein sequence ID" value="RUO77491.1"/>
    <property type="molecule type" value="Genomic_DNA"/>
</dbReference>
<dbReference type="InterPro" id="IPR025166">
    <property type="entry name" value="Integrase_DNA_bind_dom"/>
</dbReference>
<dbReference type="RefSeq" id="WP_126783764.1">
    <property type="nucleotide sequence ID" value="NZ_PIQF01000001.1"/>
</dbReference>
<dbReference type="SUPFAM" id="SSF56349">
    <property type="entry name" value="DNA breaking-rejoining enzymes"/>
    <property type="match status" value="1"/>
</dbReference>
<sequence length="435" mass="50835">MADDKLVIEKHKHVEHLKPSDRDEWYRVAGGTGLRLLVRKQGGKYWRLKYRFRKKQKTLALGVFPEVTLKQAKDGVIKAKAMLADGIDPGETKSSNANDNSLRFYAAKWLEYQSQATARIWSEDHKARVWKRLENGILKKLGDKLITDVRKEDIRRLIENVEGKGHHETAKRIADDTQRLFEYVVDQYSLEDDVDIRLLRPVKVISKPVVHREALDINNLPFFMQDLTNYTQTGRELTALAIELLILTFVRSGELRGARWEEFDLDNKVWSIPAERMKMKRPHDVPLSVQALDVIKRIKCITGHYELLFPSETKPDEPMSDNTMRQAMFKMGYFPKAKDTKDGKIAKTYLKYQDNAHYPDGRLKEKAVPHGFRTMASSTLHESDQKFRSDAIERQLAHVEQNKVKGAYSHKAEYWDERVEMMEWWGEFLYDQNKR</sequence>
<accession>A0A432ZHP5</accession>
<evidence type="ECO:0000313" key="7">
    <source>
        <dbReference type="Proteomes" id="UP000287908"/>
    </source>
</evidence>
<keyword evidence="7" id="KW-1185">Reference proteome</keyword>
<comment type="caution">
    <text evidence="6">The sequence shown here is derived from an EMBL/GenBank/DDBJ whole genome shotgun (WGS) entry which is preliminary data.</text>
</comment>
<organism evidence="6 7">
    <name type="scientific">Idiomarina seosinensis</name>
    <dbReference type="NCBI Taxonomy" id="281739"/>
    <lineage>
        <taxon>Bacteria</taxon>
        <taxon>Pseudomonadati</taxon>
        <taxon>Pseudomonadota</taxon>
        <taxon>Gammaproteobacteria</taxon>
        <taxon>Alteromonadales</taxon>
        <taxon>Idiomarinaceae</taxon>
        <taxon>Idiomarina</taxon>
    </lineage>
</organism>
<name>A0A432ZHP5_9GAMM</name>
<evidence type="ECO:0000256" key="3">
    <source>
        <dbReference type="ARBA" id="ARBA00023125"/>
    </source>
</evidence>
<reference evidence="6 7" key="1">
    <citation type="journal article" date="2011" name="Front. Microbiol.">
        <title>Genomic signatures of strain selection and enhancement in Bacillus atrophaeus var. globigii, a historical biowarfare simulant.</title>
        <authorList>
            <person name="Gibbons H.S."/>
            <person name="Broomall S.M."/>
            <person name="McNew L.A."/>
            <person name="Daligault H."/>
            <person name="Chapman C."/>
            <person name="Bruce D."/>
            <person name="Karavis M."/>
            <person name="Krepps M."/>
            <person name="McGregor P.A."/>
            <person name="Hong C."/>
            <person name="Park K.H."/>
            <person name="Akmal A."/>
            <person name="Feldman A."/>
            <person name="Lin J.S."/>
            <person name="Chang W.E."/>
            <person name="Higgs B.W."/>
            <person name="Demirev P."/>
            <person name="Lindquist J."/>
            <person name="Liem A."/>
            <person name="Fochler E."/>
            <person name="Read T.D."/>
            <person name="Tapia R."/>
            <person name="Johnson S."/>
            <person name="Bishop-Lilly K.A."/>
            <person name="Detter C."/>
            <person name="Han C."/>
            <person name="Sozhamannan S."/>
            <person name="Rosenzweig C.N."/>
            <person name="Skowronski E.W."/>
        </authorList>
    </citation>
    <scope>NUCLEOTIDE SEQUENCE [LARGE SCALE GENOMIC DNA]</scope>
    <source>
        <strain evidence="6 7">CL-SP19</strain>
    </source>
</reference>
<protein>
    <submittedName>
        <fullName evidence="6">Integrase</fullName>
    </submittedName>
</protein>
<dbReference type="InterPro" id="IPR050808">
    <property type="entry name" value="Phage_Integrase"/>
</dbReference>
<dbReference type="Proteomes" id="UP000287908">
    <property type="component" value="Unassembled WGS sequence"/>
</dbReference>
<dbReference type="AlphaFoldDB" id="A0A432ZHP5"/>
<dbReference type="Gene3D" id="1.10.443.10">
    <property type="entry name" value="Intergrase catalytic core"/>
    <property type="match status" value="1"/>
</dbReference>
<dbReference type="GO" id="GO:0015074">
    <property type="term" value="P:DNA integration"/>
    <property type="evidence" value="ECO:0007669"/>
    <property type="project" value="UniProtKB-KW"/>
</dbReference>
<dbReference type="PROSITE" id="PS51898">
    <property type="entry name" value="TYR_RECOMBINASE"/>
    <property type="match status" value="1"/>
</dbReference>
<feature type="domain" description="Tyr recombinase" evidence="5">
    <location>
        <begin position="210"/>
        <end position="421"/>
    </location>
</feature>
<evidence type="ECO:0000259" key="5">
    <source>
        <dbReference type="PROSITE" id="PS51898"/>
    </source>
</evidence>
<dbReference type="Pfam" id="PF00589">
    <property type="entry name" value="Phage_integrase"/>
    <property type="match status" value="1"/>
</dbReference>
<evidence type="ECO:0000256" key="4">
    <source>
        <dbReference type="ARBA" id="ARBA00023172"/>
    </source>
</evidence>
<gene>
    <name evidence="6" type="ORF">CWI81_03170</name>
</gene>
<dbReference type="Gene3D" id="3.30.160.390">
    <property type="entry name" value="Integrase, DNA-binding domain"/>
    <property type="match status" value="1"/>
</dbReference>
<dbReference type="InterPro" id="IPR002104">
    <property type="entry name" value="Integrase_catalytic"/>
</dbReference>
<evidence type="ECO:0000256" key="1">
    <source>
        <dbReference type="ARBA" id="ARBA00008857"/>
    </source>
</evidence>
<proteinExistence type="inferred from homology"/>
<evidence type="ECO:0000313" key="6">
    <source>
        <dbReference type="EMBL" id="RUO77491.1"/>
    </source>
</evidence>
<comment type="similarity">
    <text evidence="1">Belongs to the 'phage' integrase family.</text>
</comment>
<dbReference type="InterPro" id="IPR053876">
    <property type="entry name" value="Phage_int_M"/>
</dbReference>
<dbReference type="CDD" id="cd00801">
    <property type="entry name" value="INT_P4_C"/>
    <property type="match status" value="1"/>
</dbReference>
<dbReference type="Pfam" id="PF13356">
    <property type="entry name" value="Arm-DNA-bind_3"/>
    <property type="match status" value="1"/>
</dbReference>
<keyword evidence="2" id="KW-0229">DNA integration</keyword>
<dbReference type="Gene3D" id="1.10.150.130">
    <property type="match status" value="1"/>
</dbReference>
<dbReference type="OrthoDB" id="9795573at2"/>
<dbReference type="Pfam" id="PF22022">
    <property type="entry name" value="Phage_int_M"/>
    <property type="match status" value="1"/>
</dbReference>
<dbReference type="InterPro" id="IPR038488">
    <property type="entry name" value="Integrase_DNA-bd_sf"/>
</dbReference>
<dbReference type="InterPro" id="IPR010998">
    <property type="entry name" value="Integrase_recombinase_N"/>
</dbReference>
<keyword evidence="3" id="KW-0238">DNA-binding</keyword>
<dbReference type="GO" id="GO:0006310">
    <property type="term" value="P:DNA recombination"/>
    <property type="evidence" value="ECO:0007669"/>
    <property type="project" value="UniProtKB-KW"/>
</dbReference>
<dbReference type="InterPro" id="IPR013762">
    <property type="entry name" value="Integrase-like_cat_sf"/>
</dbReference>